<dbReference type="EMBL" id="JAULJE010000013">
    <property type="protein sequence ID" value="KAK1336170.1"/>
    <property type="molecule type" value="Genomic_DNA"/>
</dbReference>
<accession>A0AA40HSG8</accession>
<keyword evidence="2" id="KW-1185">Reference proteome</keyword>
<organism evidence="1 2">
    <name type="scientific">Cnephaeus nilssonii</name>
    <name type="common">Northern bat</name>
    <name type="synonym">Eptesicus nilssonii</name>
    <dbReference type="NCBI Taxonomy" id="3371016"/>
    <lineage>
        <taxon>Eukaryota</taxon>
        <taxon>Metazoa</taxon>
        <taxon>Chordata</taxon>
        <taxon>Craniata</taxon>
        <taxon>Vertebrata</taxon>
        <taxon>Euteleostomi</taxon>
        <taxon>Mammalia</taxon>
        <taxon>Eutheria</taxon>
        <taxon>Laurasiatheria</taxon>
        <taxon>Chiroptera</taxon>
        <taxon>Yangochiroptera</taxon>
        <taxon>Vespertilionidae</taxon>
        <taxon>Cnephaeus</taxon>
    </lineage>
</organism>
<name>A0AA40HSG8_CNENI</name>
<dbReference type="Proteomes" id="UP001177744">
    <property type="component" value="Unassembled WGS sequence"/>
</dbReference>
<comment type="caution">
    <text evidence="1">The sequence shown here is derived from an EMBL/GenBank/DDBJ whole genome shotgun (WGS) entry which is preliminary data.</text>
</comment>
<reference evidence="1" key="1">
    <citation type="submission" date="2023-06" db="EMBL/GenBank/DDBJ databases">
        <title>Reference genome for the Northern bat (Eptesicus nilssonii), a most northern bat species.</title>
        <authorList>
            <person name="Laine V.N."/>
            <person name="Pulliainen A.T."/>
            <person name="Lilley T.M."/>
        </authorList>
    </citation>
    <scope>NUCLEOTIDE SEQUENCE</scope>
    <source>
        <strain evidence="1">BLF_Eptnil</strain>
        <tissue evidence="1">Kidney</tissue>
    </source>
</reference>
<feature type="non-terminal residue" evidence="1">
    <location>
        <position position="82"/>
    </location>
</feature>
<sequence>MFWREREEGKRKLSFEEIEQQLYELQDMDFDSLPCQVPTSDQGSAGQNPGYIQILYMKCLICDKSFSAKQKQIFEEHEFCHN</sequence>
<evidence type="ECO:0000313" key="1">
    <source>
        <dbReference type="EMBL" id="KAK1336170.1"/>
    </source>
</evidence>
<gene>
    <name evidence="1" type="ORF">QTO34_003973</name>
</gene>
<dbReference type="AlphaFoldDB" id="A0AA40HSG8"/>
<protein>
    <submittedName>
        <fullName evidence="1">Uncharacterized protein</fullName>
    </submittedName>
</protein>
<proteinExistence type="predicted"/>
<evidence type="ECO:0000313" key="2">
    <source>
        <dbReference type="Proteomes" id="UP001177744"/>
    </source>
</evidence>